<dbReference type="Pfam" id="PF10239">
    <property type="entry name" value="DUF2465"/>
    <property type="match status" value="1"/>
</dbReference>
<dbReference type="OrthoDB" id="512356at2759"/>
<feature type="region of interest" description="Disordered" evidence="2">
    <location>
        <begin position="306"/>
        <end position="386"/>
    </location>
</feature>
<dbReference type="GO" id="GO:0072669">
    <property type="term" value="C:tRNA-splicing ligase complex"/>
    <property type="evidence" value="ECO:0007669"/>
    <property type="project" value="TreeGrafter"/>
</dbReference>
<comment type="caution">
    <text evidence="3">The sequence shown here is derived from an EMBL/GenBank/DDBJ whole genome shotgun (WGS) entry which is preliminary data.</text>
</comment>
<dbReference type="STRING" id="147828.A0A4S2M727"/>
<gene>
    <name evidence="3" type="ORF">CRM22_002266</name>
</gene>
<dbReference type="AlphaFoldDB" id="A0A4S2M727"/>
<dbReference type="Proteomes" id="UP000308267">
    <property type="component" value="Unassembled WGS sequence"/>
</dbReference>
<evidence type="ECO:0000256" key="2">
    <source>
        <dbReference type="SAM" id="MobiDB-lite"/>
    </source>
</evidence>
<comment type="similarity">
    <text evidence="1">Belongs to the FAM98 family.</text>
</comment>
<feature type="compositionally biased region" description="Gly residues" evidence="2">
    <location>
        <begin position="332"/>
        <end position="357"/>
    </location>
</feature>
<name>A0A4S2M727_OPIFE</name>
<protein>
    <recommendedName>
        <fullName evidence="5">Protein FAM98A</fullName>
    </recommendedName>
</protein>
<dbReference type="InterPro" id="IPR018797">
    <property type="entry name" value="FAM98"/>
</dbReference>
<keyword evidence="4" id="KW-1185">Reference proteome</keyword>
<feature type="compositionally biased region" description="Polar residues" evidence="2">
    <location>
        <begin position="425"/>
        <end position="436"/>
    </location>
</feature>
<evidence type="ECO:0008006" key="5">
    <source>
        <dbReference type="Google" id="ProtNLM"/>
    </source>
</evidence>
<evidence type="ECO:0000313" key="3">
    <source>
        <dbReference type="EMBL" id="TGZ72155.1"/>
    </source>
</evidence>
<proteinExistence type="inferred from homology"/>
<dbReference type="EMBL" id="SJOL01004009">
    <property type="protein sequence ID" value="TGZ72155.1"/>
    <property type="molecule type" value="Genomic_DNA"/>
</dbReference>
<reference evidence="3 4" key="1">
    <citation type="journal article" date="2019" name="BMC Genomics">
        <title>New insights from Opisthorchis felineus genome: update on genomics of the epidemiologically important liver flukes.</title>
        <authorList>
            <person name="Ershov N.I."/>
            <person name="Mordvinov V.A."/>
            <person name="Prokhortchouk E.B."/>
            <person name="Pakharukova M.Y."/>
            <person name="Gunbin K.V."/>
            <person name="Ustyantsev K."/>
            <person name="Genaev M.A."/>
            <person name="Blinov A.G."/>
            <person name="Mazur A."/>
            <person name="Boulygina E."/>
            <person name="Tsygankova S."/>
            <person name="Khrameeva E."/>
            <person name="Chekanov N."/>
            <person name="Fan G."/>
            <person name="Xiao A."/>
            <person name="Zhang H."/>
            <person name="Xu X."/>
            <person name="Yang H."/>
            <person name="Solovyev V."/>
            <person name="Lee S.M."/>
            <person name="Liu X."/>
            <person name="Afonnikov D.A."/>
            <person name="Skryabin K.G."/>
        </authorList>
    </citation>
    <scope>NUCLEOTIDE SEQUENCE [LARGE SCALE GENOMIC DNA]</scope>
    <source>
        <strain evidence="3">AK-0245</strain>
        <tissue evidence="3">Whole organism</tissue>
    </source>
</reference>
<dbReference type="PANTHER" id="PTHR31353:SF1">
    <property type="entry name" value="PROTEIN FAM98B"/>
    <property type="match status" value="1"/>
</dbReference>
<sequence length="461" mass="50186">MAPKYKNDLAKCYALLKLNYNWKTTTEEDIPFLNAVSDLTKELTDGSSEDVKPVPVGEDHEGCLKSLSDFLSQYGCPYPALMNGPLEQRFGSADNRMLLLRYLCTELLAKRLLRKKPKQHATSDVHEASQQITTELNRELTDYLNRACNALGLVRPSGEFNLGDTFDAIHKAATLALKRCPPTHFGQPVLPLTGLSDRQWAQAARIAALLQQEYSSRQITLIKRLDVTVQSFKWSDRAKSQLEAISAVYHPIRSEMAKSTFPGVPELLAVRDNMILRIEKTSGARARRFTSCELNKILIGQVPDRGGRAWELEPPPPEMPAFKQRQPDRGRGGGGGGPGSGRGGRGGGGGRGDGGHGFSDRGHGYGAPGGPGMFTHGAPQFRPPAPSAQYGGADYVVTPADYAALSQQMHGLMFEPGMGYGGQPQNYVFQPTNMPSGGSRGGYVQRPQRGRGRGSGRGQQF</sequence>
<accession>A0A4S2M727</accession>
<evidence type="ECO:0000256" key="1">
    <source>
        <dbReference type="ARBA" id="ARBA00007218"/>
    </source>
</evidence>
<dbReference type="PANTHER" id="PTHR31353">
    <property type="entry name" value="FAM98"/>
    <property type="match status" value="1"/>
</dbReference>
<organism evidence="3 4">
    <name type="scientific">Opisthorchis felineus</name>
    <dbReference type="NCBI Taxonomy" id="147828"/>
    <lineage>
        <taxon>Eukaryota</taxon>
        <taxon>Metazoa</taxon>
        <taxon>Spiralia</taxon>
        <taxon>Lophotrochozoa</taxon>
        <taxon>Platyhelminthes</taxon>
        <taxon>Trematoda</taxon>
        <taxon>Digenea</taxon>
        <taxon>Opisthorchiida</taxon>
        <taxon>Opisthorchiata</taxon>
        <taxon>Opisthorchiidae</taxon>
        <taxon>Opisthorchis</taxon>
    </lineage>
</organism>
<feature type="region of interest" description="Disordered" evidence="2">
    <location>
        <begin position="425"/>
        <end position="461"/>
    </location>
</feature>
<evidence type="ECO:0000313" key="4">
    <source>
        <dbReference type="Proteomes" id="UP000308267"/>
    </source>
</evidence>